<dbReference type="Proteomes" id="UP000324222">
    <property type="component" value="Unassembled WGS sequence"/>
</dbReference>
<protein>
    <submittedName>
        <fullName evidence="1">Uncharacterized protein</fullName>
    </submittedName>
</protein>
<evidence type="ECO:0000313" key="1">
    <source>
        <dbReference type="EMBL" id="MPC75240.1"/>
    </source>
</evidence>
<evidence type="ECO:0000313" key="2">
    <source>
        <dbReference type="Proteomes" id="UP000324222"/>
    </source>
</evidence>
<reference evidence="1 2" key="1">
    <citation type="submission" date="2019-05" db="EMBL/GenBank/DDBJ databases">
        <title>Another draft genome of Portunus trituberculatus and its Hox gene families provides insights of decapod evolution.</title>
        <authorList>
            <person name="Jeong J.-H."/>
            <person name="Song I."/>
            <person name="Kim S."/>
            <person name="Choi T."/>
            <person name="Kim D."/>
            <person name="Ryu S."/>
            <person name="Kim W."/>
        </authorList>
    </citation>
    <scope>NUCLEOTIDE SEQUENCE [LARGE SCALE GENOMIC DNA]</scope>
    <source>
        <tissue evidence="1">Muscle</tissue>
    </source>
</reference>
<name>A0A5B7HS21_PORTR</name>
<sequence>MMQCGERGVVKSEGQRKGCKLVFVDSYFDVISDTVHVFLFVLGGAGLKSGGGLCGVCCRVFGGVFCWKVPCEVNIISHASKK</sequence>
<organism evidence="1 2">
    <name type="scientific">Portunus trituberculatus</name>
    <name type="common">Swimming crab</name>
    <name type="synonym">Neptunus trituberculatus</name>
    <dbReference type="NCBI Taxonomy" id="210409"/>
    <lineage>
        <taxon>Eukaryota</taxon>
        <taxon>Metazoa</taxon>
        <taxon>Ecdysozoa</taxon>
        <taxon>Arthropoda</taxon>
        <taxon>Crustacea</taxon>
        <taxon>Multicrustacea</taxon>
        <taxon>Malacostraca</taxon>
        <taxon>Eumalacostraca</taxon>
        <taxon>Eucarida</taxon>
        <taxon>Decapoda</taxon>
        <taxon>Pleocyemata</taxon>
        <taxon>Brachyura</taxon>
        <taxon>Eubrachyura</taxon>
        <taxon>Portunoidea</taxon>
        <taxon>Portunidae</taxon>
        <taxon>Portuninae</taxon>
        <taxon>Portunus</taxon>
    </lineage>
</organism>
<dbReference type="EMBL" id="VSRR010040655">
    <property type="protein sequence ID" value="MPC75240.1"/>
    <property type="molecule type" value="Genomic_DNA"/>
</dbReference>
<proteinExistence type="predicted"/>
<dbReference type="AlphaFoldDB" id="A0A5B7HS21"/>
<accession>A0A5B7HS21</accession>
<comment type="caution">
    <text evidence="1">The sequence shown here is derived from an EMBL/GenBank/DDBJ whole genome shotgun (WGS) entry which is preliminary data.</text>
</comment>
<gene>
    <name evidence="1" type="ORF">E2C01_069624</name>
</gene>
<keyword evidence="2" id="KW-1185">Reference proteome</keyword>